<keyword evidence="4" id="KW-1185">Reference proteome</keyword>
<dbReference type="Proteomes" id="UP000289738">
    <property type="component" value="Chromosome A10"/>
</dbReference>
<feature type="chain" id="PRO_5019042465" description="SCP domain-containing protein" evidence="1">
    <location>
        <begin position="24"/>
        <end position="132"/>
    </location>
</feature>
<dbReference type="SUPFAM" id="SSF55797">
    <property type="entry name" value="PR-1-like"/>
    <property type="match status" value="1"/>
</dbReference>
<evidence type="ECO:0000256" key="1">
    <source>
        <dbReference type="SAM" id="SignalP"/>
    </source>
</evidence>
<dbReference type="SMART" id="SM00198">
    <property type="entry name" value="SCP"/>
    <property type="match status" value="1"/>
</dbReference>
<dbReference type="InterPro" id="IPR014044">
    <property type="entry name" value="CAP_dom"/>
</dbReference>
<organism evidence="3 4">
    <name type="scientific">Arachis hypogaea</name>
    <name type="common">Peanut</name>
    <dbReference type="NCBI Taxonomy" id="3818"/>
    <lineage>
        <taxon>Eukaryota</taxon>
        <taxon>Viridiplantae</taxon>
        <taxon>Streptophyta</taxon>
        <taxon>Embryophyta</taxon>
        <taxon>Tracheophyta</taxon>
        <taxon>Spermatophyta</taxon>
        <taxon>Magnoliopsida</taxon>
        <taxon>eudicotyledons</taxon>
        <taxon>Gunneridae</taxon>
        <taxon>Pentapetalae</taxon>
        <taxon>rosids</taxon>
        <taxon>fabids</taxon>
        <taxon>Fabales</taxon>
        <taxon>Fabaceae</taxon>
        <taxon>Papilionoideae</taxon>
        <taxon>50 kb inversion clade</taxon>
        <taxon>dalbergioids sensu lato</taxon>
        <taxon>Dalbergieae</taxon>
        <taxon>Pterocarpus clade</taxon>
        <taxon>Arachis</taxon>
    </lineage>
</organism>
<feature type="domain" description="SCP" evidence="2">
    <location>
        <begin position="25"/>
        <end position="124"/>
    </location>
</feature>
<evidence type="ECO:0000313" key="3">
    <source>
        <dbReference type="EMBL" id="RYR35822.1"/>
    </source>
</evidence>
<dbReference type="STRING" id="3818.A0A445BAW7"/>
<evidence type="ECO:0000259" key="2">
    <source>
        <dbReference type="SMART" id="SM00198"/>
    </source>
</evidence>
<name>A0A445BAW7_ARAHY</name>
<dbReference type="EMBL" id="SDMP01000010">
    <property type="protein sequence ID" value="RYR35822.1"/>
    <property type="molecule type" value="Genomic_DNA"/>
</dbReference>
<dbReference type="InterPro" id="IPR035940">
    <property type="entry name" value="CAP_sf"/>
</dbReference>
<feature type="signal peptide" evidence="1">
    <location>
        <begin position="1"/>
        <end position="23"/>
    </location>
</feature>
<accession>A0A445BAW7</accession>
<protein>
    <recommendedName>
        <fullName evidence="2">SCP domain-containing protein</fullName>
    </recommendedName>
</protein>
<sequence>MKISLVGLIIISFMCALLPECLAQNYPEDYLKILNAARAEVGWDSQLESYAYAHLSKHIGDCMHADSIKKHYDEKSNSCVGGFCFCYIQSVWHHTTYVGCARVKCNNGFHMVSCNYNPPALKFPGERTLLIN</sequence>
<dbReference type="Gene3D" id="3.40.33.10">
    <property type="entry name" value="CAP"/>
    <property type="match status" value="1"/>
</dbReference>
<evidence type="ECO:0000313" key="4">
    <source>
        <dbReference type="Proteomes" id="UP000289738"/>
    </source>
</evidence>
<keyword evidence="1" id="KW-0732">Signal</keyword>
<proteinExistence type="predicted"/>
<gene>
    <name evidence="3" type="ORF">Ahy_A10g050921</name>
</gene>
<dbReference type="AlphaFoldDB" id="A0A445BAW7"/>
<reference evidence="3 4" key="1">
    <citation type="submission" date="2019-01" db="EMBL/GenBank/DDBJ databases">
        <title>Sequencing of cultivated peanut Arachis hypogaea provides insights into genome evolution and oil improvement.</title>
        <authorList>
            <person name="Chen X."/>
        </authorList>
    </citation>
    <scope>NUCLEOTIDE SEQUENCE [LARGE SCALE GENOMIC DNA]</scope>
    <source>
        <strain evidence="4">cv. Fuhuasheng</strain>
        <tissue evidence="3">Leaves</tissue>
    </source>
</reference>
<comment type="caution">
    <text evidence="3">The sequence shown here is derived from an EMBL/GenBank/DDBJ whole genome shotgun (WGS) entry which is preliminary data.</text>
</comment>